<name>A0AAV3XPU8_9GAST</name>
<evidence type="ECO:0000313" key="3">
    <source>
        <dbReference type="Proteomes" id="UP000735302"/>
    </source>
</evidence>
<protein>
    <submittedName>
        <fullName evidence="2">Uncharacterized protein</fullName>
    </submittedName>
</protein>
<feature type="region of interest" description="Disordered" evidence="1">
    <location>
        <begin position="1"/>
        <end position="28"/>
    </location>
</feature>
<reference evidence="2 3" key="1">
    <citation type="journal article" date="2021" name="Elife">
        <title>Chloroplast acquisition without the gene transfer in kleptoplastic sea slugs, Plakobranchus ocellatus.</title>
        <authorList>
            <person name="Maeda T."/>
            <person name="Takahashi S."/>
            <person name="Yoshida T."/>
            <person name="Shimamura S."/>
            <person name="Takaki Y."/>
            <person name="Nagai Y."/>
            <person name="Toyoda A."/>
            <person name="Suzuki Y."/>
            <person name="Arimoto A."/>
            <person name="Ishii H."/>
            <person name="Satoh N."/>
            <person name="Nishiyama T."/>
            <person name="Hasebe M."/>
            <person name="Maruyama T."/>
            <person name="Minagawa J."/>
            <person name="Obokata J."/>
            <person name="Shigenobu S."/>
        </authorList>
    </citation>
    <scope>NUCLEOTIDE SEQUENCE [LARGE SCALE GENOMIC DNA]</scope>
</reference>
<dbReference type="Proteomes" id="UP000735302">
    <property type="component" value="Unassembled WGS sequence"/>
</dbReference>
<proteinExistence type="predicted"/>
<accession>A0AAV3XPU8</accession>
<comment type="caution">
    <text evidence="2">The sequence shown here is derived from an EMBL/GenBank/DDBJ whole genome shotgun (WGS) entry which is preliminary data.</text>
</comment>
<evidence type="ECO:0000313" key="2">
    <source>
        <dbReference type="EMBL" id="GFN77795.1"/>
    </source>
</evidence>
<organism evidence="2 3">
    <name type="scientific">Plakobranchus ocellatus</name>
    <dbReference type="NCBI Taxonomy" id="259542"/>
    <lineage>
        <taxon>Eukaryota</taxon>
        <taxon>Metazoa</taxon>
        <taxon>Spiralia</taxon>
        <taxon>Lophotrochozoa</taxon>
        <taxon>Mollusca</taxon>
        <taxon>Gastropoda</taxon>
        <taxon>Heterobranchia</taxon>
        <taxon>Euthyneura</taxon>
        <taxon>Panpulmonata</taxon>
        <taxon>Sacoglossa</taxon>
        <taxon>Placobranchoidea</taxon>
        <taxon>Plakobranchidae</taxon>
        <taxon>Plakobranchus</taxon>
    </lineage>
</organism>
<feature type="compositionally biased region" description="Gly residues" evidence="1">
    <location>
        <begin position="1"/>
        <end position="11"/>
    </location>
</feature>
<dbReference type="EMBL" id="BLXT01000501">
    <property type="protein sequence ID" value="GFN77795.1"/>
    <property type="molecule type" value="Genomic_DNA"/>
</dbReference>
<gene>
    <name evidence="2" type="ORF">PoB_000430100</name>
</gene>
<dbReference type="AlphaFoldDB" id="A0AAV3XPU8"/>
<evidence type="ECO:0000256" key="1">
    <source>
        <dbReference type="SAM" id="MobiDB-lite"/>
    </source>
</evidence>
<sequence length="70" mass="7734">MEDSPGVGGGRISEPRQSNIASNRSDDDRGVCMSWIRTMVKPRKPPSVIHSAATFRGVLTNRQPWLAKRA</sequence>
<keyword evidence="3" id="KW-1185">Reference proteome</keyword>